<evidence type="ECO:0000259" key="7">
    <source>
        <dbReference type="Pfam" id="PF00248"/>
    </source>
</evidence>
<dbReference type="Pfam" id="PF00248">
    <property type="entry name" value="Aldo_ket_red"/>
    <property type="match status" value="1"/>
</dbReference>
<dbReference type="OMA" id="CKWIDDE"/>
<dbReference type="PROSITE" id="PS00062">
    <property type="entry name" value="ALDOKETO_REDUCTASE_2"/>
    <property type="match status" value="1"/>
</dbReference>
<evidence type="ECO:0000256" key="2">
    <source>
        <dbReference type="ARBA" id="ARBA00022857"/>
    </source>
</evidence>
<reference evidence="8 9" key="1">
    <citation type="journal article" date="2012" name="Science">
        <title>The Paleozoic origin of enzymatic lignin decomposition reconstructed from 31 fungal genomes.</title>
        <authorList>
            <person name="Floudas D."/>
            <person name="Binder M."/>
            <person name="Riley R."/>
            <person name="Barry K."/>
            <person name="Blanchette R.A."/>
            <person name="Henrissat B."/>
            <person name="Martinez A.T."/>
            <person name="Otillar R."/>
            <person name="Spatafora J.W."/>
            <person name="Yadav J.S."/>
            <person name="Aerts A."/>
            <person name="Benoit I."/>
            <person name="Boyd A."/>
            <person name="Carlson A."/>
            <person name="Copeland A."/>
            <person name="Coutinho P.M."/>
            <person name="de Vries R.P."/>
            <person name="Ferreira P."/>
            <person name="Findley K."/>
            <person name="Foster B."/>
            <person name="Gaskell J."/>
            <person name="Glotzer D."/>
            <person name="Gorecki P."/>
            <person name="Heitman J."/>
            <person name="Hesse C."/>
            <person name="Hori C."/>
            <person name="Igarashi K."/>
            <person name="Jurgens J.A."/>
            <person name="Kallen N."/>
            <person name="Kersten P."/>
            <person name="Kohler A."/>
            <person name="Kuees U."/>
            <person name="Kumar T.K.A."/>
            <person name="Kuo A."/>
            <person name="LaButti K."/>
            <person name="Larrondo L.F."/>
            <person name="Lindquist E."/>
            <person name="Ling A."/>
            <person name="Lombard V."/>
            <person name="Lucas S."/>
            <person name="Lundell T."/>
            <person name="Martin R."/>
            <person name="McLaughlin D.J."/>
            <person name="Morgenstern I."/>
            <person name="Morin E."/>
            <person name="Murat C."/>
            <person name="Nagy L.G."/>
            <person name="Nolan M."/>
            <person name="Ohm R.A."/>
            <person name="Patyshakuliyeva A."/>
            <person name="Rokas A."/>
            <person name="Ruiz-Duenas F.J."/>
            <person name="Sabat G."/>
            <person name="Salamov A."/>
            <person name="Samejima M."/>
            <person name="Schmutz J."/>
            <person name="Slot J.C."/>
            <person name="St John F."/>
            <person name="Stenlid J."/>
            <person name="Sun H."/>
            <person name="Sun S."/>
            <person name="Syed K."/>
            <person name="Tsang A."/>
            <person name="Wiebenga A."/>
            <person name="Young D."/>
            <person name="Pisabarro A."/>
            <person name="Eastwood D.C."/>
            <person name="Martin F."/>
            <person name="Cullen D."/>
            <person name="Grigoriev I.V."/>
            <person name="Hibbett D.S."/>
        </authorList>
    </citation>
    <scope>NUCLEOTIDE SEQUENCE [LARGE SCALE GENOMIC DNA]</scope>
    <source>
        <strain evidence="8 9">DJM-731 SS1</strain>
    </source>
</reference>
<keyword evidence="9" id="KW-1185">Reference proteome</keyword>
<dbReference type="PANTHER" id="PTHR43827:SF3">
    <property type="entry name" value="NADP-DEPENDENT OXIDOREDUCTASE DOMAIN-CONTAINING PROTEIN"/>
    <property type="match status" value="1"/>
</dbReference>
<sequence>MAPPILKLLDGHAVPQLAFGTGTALYGSNASLPVQRALKAGFVHIDAAQMYANEASVGDAITASGLPRDKLFVTTKLDKLAPGESVSDSLKGSLKKLQVEYVDLWLVHSPIPFEKAGELEAVWKGMEQCKSEGLARSIGVSNFRPKDLERVLKVARDVPVVNQIEFHPYVQKQLTPLLALMKQHGILVESFGGLVPITRVSSGPITPILSRLAQKYSKTEGQVLMRWLEAKGGISVTTTTKEERLKEYLAAYEGGELTSEEVAEIDEAGEKLHFRHFQKHMNDF</sequence>
<dbReference type="STRING" id="1858805.M5FP56"/>
<dbReference type="InterPro" id="IPR020471">
    <property type="entry name" value="AKR"/>
</dbReference>
<organism evidence="8 9">
    <name type="scientific">Dacryopinax primogenitus (strain DJM 731)</name>
    <name type="common">Brown rot fungus</name>
    <dbReference type="NCBI Taxonomy" id="1858805"/>
    <lineage>
        <taxon>Eukaryota</taxon>
        <taxon>Fungi</taxon>
        <taxon>Dikarya</taxon>
        <taxon>Basidiomycota</taxon>
        <taxon>Agaricomycotina</taxon>
        <taxon>Dacrymycetes</taxon>
        <taxon>Dacrymycetales</taxon>
        <taxon>Dacrymycetaceae</taxon>
        <taxon>Dacryopinax</taxon>
    </lineage>
</organism>
<dbReference type="Gene3D" id="3.20.20.100">
    <property type="entry name" value="NADP-dependent oxidoreductase domain"/>
    <property type="match status" value="1"/>
</dbReference>
<feature type="site" description="Lowers pKa of active site Tyr" evidence="6">
    <location>
        <position position="76"/>
    </location>
</feature>
<feature type="non-terminal residue" evidence="8">
    <location>
        <position position="1"/>
    </location>
</feature>
<dbReference type="PIRSF" id="PIRSF000097">
    <property type="entry name" value="AKR"/>
    <property type="match status" value="1"/>
</dbReference>
<name>M5FP56_DACPD</name>
<feature type="binding site" evidence="5">
    <location>
        <position position="108"/>
    </location>
    <ligand>
        <name>substrate</name>
    </ligand>
</feature>
<dbReference type="InterPro" id="IPR023210">
    <property type="entry name" value="NADP_OxRdtase_dom"/>
</dbReference>
<evidence type="ECO:0000256" key="4">
    <source>
        <dbReference type="PIRSR" id="PIRSR000097-1"/>
    </source>
</evidence>
<dbReference type="HOGENOM" id="CLU_023205_0_3_1"/>
<keyword evidence="2" id="KW-0521">NADP</keyword>
<keyword evidence="3" id="KW-0560">Oxidoreductase</keyword>
<proteinExistence type="inferred from homology"/>
<dbReference type="PRINTS" id="PR00069">
    <property type="entry name" value="ALDKETRDTASE"/>
</dbReference>
<dbReference type="GeneID" id="63689250"/>
<dbReference type="OrthoDB" id="416253at2759"/>
<evidence type="ECO:0000256" key="1">
    <source>
        <dbReference type="ARBA" id="ARBA00007905"/>
    </source>
</evidence>
<dbReference type="CDD" id="cd19120">
    <property type="entry name" value="AKR_AKR3C2-3"/>
    <property type="match status" value="1"/>
</dbReference>
<evidence type="ECO:0000256" key="3">
    <source>
        <dbReference type="ARBA" id="ARBA00023002"/>
    </source>
</evidence>
<dbReference type="GO" id="GO:0016652">
    <property type="term" value="F:oxidoreductase activity, acting on NAD(P)H as acceptor"/>
    <property type="evidence" value="ECO:0007669"/>
    <property type="project" value="InterPro"/>
</dbReference>
<dbReference type="Proteomes" id="UP000030653">
    <property type="component" value="Unassembled WGS sequence"/>
</dbReference>
<evidence type="ECO:0000256" key="5">
    <source>
        <dbReference type="PIRSR" id="PIRSR000097-2"/>
    </source>
</evidence>
<evidence type="ECO:0000313" key="9">
    <source>
        <dbReference type="Proteomes" id="UP000030653"/>
    </source>
</evidence>
<dbReference type="EMBL" id="JH795880">
    <property type="protein sequence ID" value="EJT96828.1"/>
    <property type="molecule type" value="Genomic_DNA"/>
</dbReference>
<dbReference type="InterPro" id="IPR036812">
    <property type="entry name" value="NAD(P)_OxRdtase_dom_sf"/>
</dbReference>
<evidence type="ECO:0000256" key="6">
    <source>
        <dbReference type="PIRSR" id="PIRSR000097-3"/>
    </source>
</evidence>
<dbReference type="FunFam" id="3.20.20.100:FF:000002">
    <property type="entry name" value="2,5-diketo-D-gluconic acid reductase A"/>
    <property type="match status" value="1"/>
</dbReference>
<dbReference type="InterPro" id="IPR018170">
    <property type="entry name" value="Aldo/ket_reductase_CS"/>
</dbReference>
<dbReference type="InterPro" id="IPR044494">
    <property type="entry name" value="AKR3C2/3"/>
</dbReference>
<accession>M5FP56</accession>
<dbReference type="RefSeq" id="XP_040623726.1">
    <property type="nucleotide sequence ID" value="XM_040774188.1"/>
</dbReference>
<comment type="similarity">
    <text evidence="1">Belongs to the aldo/keto reductase family.</text>
</comment>
<gene>
    <name evidence="8" type="ORF">DACRYDRAFT_25499</name>
</gene>
<dbReference type="PANTHER" id="PTHR43827">
    <property type="entry name" value="2,5-DIKETO-D-GLUCONIC ACID REDUCTASE"/>
    <property type="match status" value="1"/>
</dbReference>
<evidence type="ECO:0000313" key="8">
    <source>
        <dbReference type="EMBL" id="EJT96828.1"/>
    </source>
</evidence>
<protein>
    <submittedName>
        <fullName evidence="8">Aldo/keto reductase</fullName>
    </submittedName>
</protein>
<dbReference type="AlphaFoldDB" id="M5FP56"/>
<feature type="active site" description="Proton donor" evidence="4">
    <location>
        <position position="51"/>
    </location>
</feature>
<dbReference type="GO" id="GO:0016616">
    <property type="term" value="F:oxidoreductase activity, acting on the CH-OH group of donors, NAD or NADP as acceptor"/>
    <property type="evidence" value="ECO:0007669"/>
    <property type="project" value="UniProtKB-ARBA"/>
</dbReference>
<feature type="domain" description="NADP-dependent oxidoreductase" evidence="7">
    <location>
        <begin position="34"/>
        <end position="187"/>
    </location>
</feature>
<dbReference type="SUPFAM" id="SSF51430">
    <property type="entry name" value="NAD(P)-linked oxidoreductase"/>
    <property type="match status" value="1"/>
</dbReference>